<dbReference type="Proteomes" id="UP000233293">
    <property type="component" value="Unassembled WGS sequence"/>
</dbReference>
<dbReference type="GO" id="GO:0016757">
    <property type="term" value="F:glycosyltransferase activity"/>
    <property type="evidence" value="ECO:0007669"/>
    <property type="project" value="UniProtKB-ARBA"/>
</dbReference>
<dbReference type="AlphaFoldDB" id="A0A2N3PT09"/>
<dbReference type="Pfam" id="PF13439">
    <property type="entry name" value="Glyco_transf_4"/>
    <property type="match status" value="1"/>
</dbReference>
<evidence type="ECO:0000313" key="2">
    <source>
        <dbReference type="EMBL" id="PKU23532.1"/>
    </source>
</evidence>
<proteinExistence type="predicted"/>
<gene>
    <name evidence="2" type="ORF">CWS72_15795</name>
</gene>
<dbReference type="PANTHER" id="PTHR12526:SF630">
    <property type="entry name" value="GLYCOSYLTRANSFERASE"/>
    <property type="match status" value="1"/>
</dbReference>
<feature type="domain" description="Glycosyltransferase subfamily 4-like N-terminal" evidence="1">
    <location>
        <begin position="10"/>
        <end position="156"/>
    </location>
</feature>
<evidence type="ECO:0000313" key="3">
    <source>
        <dbReference type="Proteomes" id="UP000233293"/>
    </source>
</evidence>
<accession>A0A2N3PT09</accession>
<dbReference type="PANTHER" id="PTHR12526">
    <property type="entry name" value="GLYCOSYLTRANSFERASE"/>
    <property type="match status" value="1"/>
</dbReference>
<dbReference type="Gene3D" id="3.40.50.2000">
    <property type="entry name" value="Glycogen Phosphorylase B"/>
    <property type="match status" value="2"/>
</dbReference>
<dbReference type="EMBL" id="PIUM01000019">
    <property type="protein sequence ID" value="PKU23532.1"/>
    <property type="molecule type" value="Genomic_DNA"/>
</dbReference>
<sequence>MLLRLVNQGADGIRHTVISLQDEGAYGAAMKAAGITVHCLRMRRGLPLPPALWRLVALLRREHPDILQTWLYHADLMGLIAGRLVGVPRIIWSIRCSSMEMASYRRSSGLVRWVLAKLSPFPDLVLANSHAGIADHRTLGYRPRAWGYIPNGFDLKEWRPDPAAKERLRARLGLPSDHLLVGLVARFDPQKDHQTFMTAAAEVAEERPDVAFLLVGRGVEPGRPPFSLARGKAPLAGRLHFMEESKDVPQLMPGLDLLALSSAWGEGFPNVIGEAMACAVPCVVTNVGDAAAIVGDTGLSVPVGDASGLARAMLNLLSLDEGARSRLGETARDRVSHHYSIQHVVDEYSRLYHHMIHLTDGKIPCAV</sequence>
<dbReference type="Pfam" id="PF13692">
    <property type="entry name" value="Glyco_trans_1_4"/>
    <property type="match status" value="1"/>
</dbReference>
<reference evidence="3" key="1">
    <citation type="submission" date="2017-12" db="EMBL/GenBank/DDBJ databases">
        <title>Draft genome sequence of Telmatospirillum siberiense 26-4b1T, an acidotolerant peatland alphaproteobacterium potentially involved in sulfur cycling.</title>
        <authorList>
            <person name="Hausmann B."/>
            <person name="Pjevac P."/>
            <person name="Schreck K."/>
            <person name="Herbold C.W."/>
            <person name="Daims H."/>
            <person name="Wagner M."/>
            <person name="Pester M."/>
            <person name="Loy A."/>
        </authorList>
    </citation>
    <scope>NUCLEOTIDE SEQUENCE [LARGE SCALE GENOMIC DNA]</scope>
    <source>
        <strain evidence="3">26-4b1</strain>
    </source>
</reference>
<dbReference type="SUPFAM" id="SSF53756">
    <property type="entry name" value="UDP-Glycosyltransferase/glycogen phosphorylase"/>
    <property type="match status" value="1"/>
</dbReference>
<keyword evidence="2" id="KW-0808">Transferase</keyword>
<organism evidence="2 3">
    <name type="scientific">Telmatospirillum siberiense</name>
    <dbReference type="NCBI Taxonomy" id="382514"/>
    <lineage>
        <taxon>Bacteria</taxon>
        <taxon>Pseudomonadati</taxon>
        <taxon>Pseudomonadota</taxon>
        <taxon>Alphaproteobacteria</taxon>
        <taxon>Rhodospirillales</taxon>
        <taxon>Rhodospirillaceae</taxon>
        <taxon>Telmatospirillum</taxon>
    </lineage>
</organism>
<dbReference type="InterPro" id="IPR028098">
    <property type="entry name" value="Glyco_trans_4-like_N"/>
</dbReference>
<keyword evidence="3" id="KW-1185">Reference proteome</keyword>
<protein>
    <submittedName>
        <fullName evidence="2">Group 1 glycosyl transferase</fullName>
    </submittedName>
</protein>
<name>A0A2N3PT09_9PROT</name>
<comment type="caution">
    <text evidence="2">The sequence shown here is derived from an EMBL/GenBank/DDBJ whole genome shotgun (WGS) entry which is preliminary data.</text>
</comment>
<evidence type="ECO:0000259" key="1">
    <source>
        <dbReference type="Pfam" id="PF13439"/>
    </source>
</evidence>